<keyword evidence="5" id="KW-1185">Reference proteome</keyword>
<proteinExistence type="predicted"/>
<dbReference type="Proteomes" id="UP000004088">
    <property type="component" value="Unassembled WGS sequence"/>
</dbReference>
<gene>
    <name evidence="4" type="ORF">HMPREF9098_1110</name>
</gene>
<comment type="caution">
    <text evidence="4">The sequence shown here is derived from an EMBL/GenBank/DDBJ whole genome shotgun (WGS) entry which is preliminary data.</text>
</comment>
<dbReference type="SMART" id="SM00530">
    <property type="entry name" value="HTH_XRE"/>
    <property type="match status" value="1"/>
</dbReference>
<dbReference type="HOGENOM" id="CLU_066192_15_0_4"/>
<keyword evidence="1 4" id="KW-0238">DNA-binding</keyword>
<dbReference type="GO" id="GO:0003677">
    <property type="term" value="F:DNA binding"/>
    <property type="evidence" value="ECO:0007669"/>
    <property type="project" value="UniProtKB-KW"/>
</dbReference>
<evidence type="ECO:0000259" key="3">
    <source>
        <dbReference type="PROSITE" id="PS50943"/>
    </source>
</evidence>
<reference evidence="4 5" key="1">
    <citation type="submission" date="2011-01" db="EMBL/GenBank/DDBJ databases">
        <authorList>
            <person name="Muzny D."/>
            <person name="Qin X."/>
            <person name="Deng J."/>
            <person name="Jiang H."/>
            <person name="Liu Y."/>
            <person name="Qu J."/>
            <person name="Song X.-Z."/>
            <person name="Zhang L."/>
            <person name="Thornton R."/>
            <person name="Coyle M."/>
            <person name="Francisco L."/>
            <person name="Jackson L."/>
            <person name="Javaid M."/>
            <person name="Korchina V."/>
            <person name="Kovar C."/>
            <person name="Mata R."/>
            <person name="Mathew T."/>
            <person name="Ngo R."/>
            <person name="Nguyen L."/>
            <person name="Nguyen N."/>
            <person name="Okwuonu G."/>
            <person name="Ongeri F."/>
            <person name="Pham C."/>
            <person name="Simmons D."/>
            <person name="Wilczek-Boney K."/>
            <person name="Hale W."/>
            <person name="Jakkamsetti A."/>
            <person name="Pham P."/>
            <person name="Ruth R."/>
            <person name="San Lucas F."/>
            <person name="Warren J."/>
            <person name="Zhang J."/>
            <person name="Zhao Z."/>
            <person name="Zhou C."/>
            <person name="Zhu D."/>
            <person name="Lee S."/>
            <person name="Bess C."/>
            <person name="Blankenburg K."/>
            <person name="Forbes L."/>
            <person name="Fu Q."/>
            <person name="Gubbala S."/>
            <person name="Hirani K."/>
            <person name="Jayaseelan J.C."/>
            <person name="Lara F."/>
            <person name="Munidasa M."/>
            <person name="Palculict T."/>
            <person name="Patil S."/>
            <person name="Pu L.-L."/>
            <person name="Saada N."/>
            <person name="Tang L."/>
            <person name="Weissenberger G."/>
            <person name="Zhu Y."/>
            <person name="Hemphill L."/>
            <person name="Shang Y."/>
            <person name="Youmans B."/>
            <person name="Ayvaz T."/>
            <person name="Ross M."/>
            <person name="Santibanez J."/>
            <person name="Aqrawi P."/>
            <person name="Gross S."/>
            <person name="Joshi V."/>
            <person name="Fowler G."/>
            <person name="Nazareth L."/>
            <person name="Reid J."/>
            <person name="Worley K."/>
            <person name="Petrosino J."/>
            <person name="Highlander S."/>
            <person name="Gibbs R."/>
        </authorList>
    </citation>
    <scope>NUCLEOTIDE SEQUENCE [LARGE SCALE GENOMIC DNA]</scope>
    <source>
        <strain evidence="4 5">ATCC 33394</strain>
    </source>
</reference>
<dbReference type="InterPro" id="IPR001387">
    <property type="entry name" value="Cro/C1-type_HTH"/>
</dbReference>
<protein>
    <submittedName>
        <fullName evidence="4">DNA-binding helix-turn-helix protein</fullName>
    </submittedName>
</protein>
<dbReference type="SUPFAM" id="SSF47413">
    <property type="entry name" value="lambda repressor-like DNA-binding domains"/>
    <property type="match status" value="1"/>
</dbReference>
<dbReference type="EMBL" id="AEWV01000016">
    <property type="protein sequence ID" value="EGC17452.1"/>
    <property type="molecule type" value="Genomic_DNA"/>
</dbReference>
<feature type="domain" description="HTH cro/C1-type" evidence="3">
    <location>
        <begin position="10"/>
        <end position="64"/>
    </location>
</feature>
<keyword evidence="2" id="KW-0175">Coiled coil</keyword>
<sequence length="146" mass="16425">MGFMKINEKIKRLREGKHWSQEEMAQKLNMSKNGYAKIERGETSASLGRLEQVAAVLGIGLCELLADVCGGRNADDARGSAENVLLLQQARQIIELKDEIIANKEQLIAALRHEIEWLNEKIARLQSCDRPKSSLHSDIFLKDNVL</sequence>
<dbReference type="AlphaFoldDB" id="F0EZ26"/>
<accession>F0EZ26</accession>
<evidence type="ECO:0000313" key="5">
    <source>
        <dbReference type="Proteomes" id="UP000004088"/>
    </source>
</evidence>
<dbReference type="Gene3D" id="1.10.260.40">
    <property type="entry name" value="lambda repressor-like DNA-binding domains"/>
    <property type="match status" value="1"/>
</dbReference>
<evidence type="ECO:0000256" key="1">
    <source>
        <dbReference type="ARBA" id="ARBA00023125"/>
    </source>
</evidence>
<evidence type="ECO:0000313" key="4">
    <source>
        <dbReference type="EMBL" id="EGC17452.1"/>
    </source>
</evidence>
<dbReference type="PROSITE" id="PS50943">
    <property type="entry name" value="HTH_CROC1"/>
    <property type="match status" value="1"/>
</dbReference>
<dbReference type="STRING" id="888741.HMPREF9098_1110"/>
<dbReference type="Pfam" id="PF01381">
    <property type="entry name" value="HTH_3"/>
    <property type="match status" value="1"/>
</dbReference>
<evidence type="ECO:0000256" key="2">
    <source>
        <dbReference type="SAM" id="Coils"/>
    </source>
</evidence>
<organism evidence="4 5">
    <name type="scientific">Kingella denitrificans ATCC 33394</name>
    <dbReference type="NCBI Taxonomy" id="888741"/>
    <lineage>
        <taxon>Bacteria</taxon>
        <taxon>Pseudomonadati</taxon>
        <taxon>Pseudomonadota</taxon>
        <taxon>Betaproteobacteria</taxon>
        <taxon>Neisseriales</taxon>
        <taxon>Neisseriaceae</taxon>
        <taxon>Kingella</taxon>
    </lineage>
</organism>
<name>F0EZ26_9NEIS</name>
<feature type="coiled-coil region" evidence="2">
    <location>
        <begin position="101"/>
        <end position="128"/>
    </location>
</feature>
<dbReference type="PANTHER" id="PTHR46558">
    <property type="entry name" value="TRACRIPTIONAL REGULATORY PROTEIN-RELATED-RELATED"/>
    <property type="match status" value="1"/>
</dbReference>
<dbReference type="PANTHER" id="PTHR46558:SF4">
    <property type="entry name" value="DNA-BIDING PHAGE PROTEIN"/>
    <property type="match status" value="1"/>
</dbReference>
<dbReference type="CDD" id="cd00093">
    <property type="entry name" value="HTH_XRE"/>
    <property type="match status" value="1"/>
</dbReference>
<dbReference type="InterPro" id="IPR010982">
    <property type="entry name" value="Lambda_DNA-bd_dom_sf"/>
</dbReference>